<organism evidence="1 2">
    <name type="scientific">Zophobas morio</name>
    <dbReference type="NCBI Taxonomy" id="2755281"/>
    <lineage>
        <taxon>Eukaryota</taxon>
        <taxon>Metazoa</taxon>
        <taxon>Ecdysozoa</taxon>
        <taxon>Arthropoda</taxon>
        <taxon>Hexapoda</taxon>
        <taxon>Insecta</taxon>
        <taxon>Pterygota</taxon>
        <taxon>Neoptera</taxon>
        <taxon>Endopterygota</taxon>
        <taxon>Coleoptera</taxon>
        <taxon>Polyphaga</taxon>
        <taxon>Cucujiformia</taxon>
        <taxon>Tenebrionidae</taxon>
        <taxon>Zophobas</taxon>
    </lineage>
</organism>
<dbReference type="AlphaFoldDB" id="A0AA38IPG5"/>
<keyword evidence="2" id="KW-1185">Reference proteome</keyword>
<name>A0AA38IPG5_9CUCU</name>
<sequence length="102" mass="11412">MLHRLLDYRFRRPLTSICLSNTTNEFRKPPLTFLLLFQVSRRFLVTQLAVPVSTRIPDEPPLPPAPQQVGASFAGISAKTPRLRINKPICEIDISGAGFAPK</sequence>
<gene>
    <name evidence="1" type="ORF">Zmor_009587</name>
</gene>
<comment type="caution">
    <text evidence="1">The sequence shown here is derived from an EMBL/GenBank/DDBJ whole genome shotgun (WGS) entry which is preliminary data.</text>
</comment>
<dbReference type="Proteomes" id="UP001168821">
    <property type="component" value="Unassembled WGS sequence"/>
</dbReference>
<proteinExistence type="predicted"/>
<evidence type="ECO:0000313" key="2">
    <source>
        <dbReference type="Proteomes" id="UP001168821"/>
    </source>
</evidence>
<evidence type="ECO:0000313" key="1">
    <source>
        <dbReference type="EMBL" id="KAJ3657807.1"/>
    </source>
</evidence>
<accession>A0AA38IPG5</accession>
<reference evidence="1" key="1">
    <citation type="journal article" date="2023" name="G3 (Bethesda)">
        <title>Whole genome assemblies of Zophobas morio and Tenebrio molitor.</title>
        <authorList>
            <person name="Kaur S."/>
            <person name="Stinson S.A."/>
            <person name="diCenzo G.C."/>
        </authorList>
    </citation>
    <scope>NUCLEOTIDE SEQUENCE</scope>
    <source>
        <strain evidence="1">QUZm001</strain>
    </source>
</reference>
<protein>
    <submittedName>
        <fullName evidence="1">Uncharacterized protein</fullName>
    </submittedName>
</protein>
<dbReference type="EMBL" id="JALNTZ010000003">
    <property type="protein sequence ID" value="KAJ3657807.1"/>
    <property type="molecule type" value="Genomic_DNA"/>
</dbReference>